<keyword evidence="6" id="KW-0249">Electron transport</keyword>
<evidence type="ECO:0000256" key="7">
    <source>
        <dbReference type="ARBA" id="ARBA00023004"/>
    </source>
</evidence>
<dbReference type="SUPFAM" id="SSF48695">
    <property type="entry name" value="Multiheme cytochromes"/>
    <property type="match status" value="1"/>
</dbReference>
<comment type="cofactor">
    <cofactor evidence="1">
        <name>heme c</name>
        <dbReference type="ChEBI" id="CHEBI:61717"/>
    </cofactor>
</comment>
<dbReference type="InterPro" id="IPR012286">
    <property type="entry name" value="Tetrahaem_cytochrome"/>
</dbReference>
<evidence type="ECO:0000313" key="10">
    <source>
        <dbReference type="Proteomes" id="UP000462362"/>
    </source>
</evidence>
<keyword evidence="7" id="KW-0408">Iron</keyword>
<evidence type="ECO:0000313" key="9">
    <source>
        <dbReference type="EMBL" id="MTU44547.1"/>
    </source>
</evidence>
<dbReference type="EMBL" id="WNCL01000106">
    <property type="protein sequence ID" value="MTU44547.1"/>
    <property type="molecule type" value="Genomic_DNA"/>
</dbReference>
<dbReference type="Pfam" id="PF14537">
    <property type="entry name" value="Cytochrom_c3_2"/>
    <property type="match status" value="1"/>
</dbReference>
<keyword evidence="3" id="KW-0813">Transport</keyword>
<name>A0A6I3SBT7_9BURK</name>
<evidence type="ECO:0000256" key="6">
    <source>
        <dbReference type="ARBA" id="ARBA00022982"/>
    </source>
</evidence>
<reference evidence="9 10" key="1">
    <citation type="journal article" date="2019" name="Nat. Med.">
        <title>A library of human gut bacterial isolates paired with longitudinal multiomics data enables mechanistic microbiome research.</title>
        <authorList>
            <person name="Poyet M."/>
            <person name="Groussin M."/>
            <person name="Gibbons S.M."/>
            <person name="Avila-Pacheco J."/>
            <person name="Jiang X."/>
            <person name="Kearney S.M."/>
            <person name="Perrotta A.R."/>
            <person name="Berdy B."/>
            <person name="Zhao S."/>
            <person name="Lieberman T.D."/>
            <person name="Swanson P.K."/>
            <person name="Smith M."/>
            <person name="Roesemann S."/>
            <person name="Alexander J.E."/>
            <person name="Rich S.A."/>
            <person name="Livny J."/>
            <person name="Vlamakis H."/>
            <person name="Clish C."/>
            <person name="Bullock K."/>
            <person name="Deik A."/>
            <person name="Scott J."/>
            <person name="Pierce K.A."/>
            <person name="Xavier R.J."/>
            <person name="Alm E.J."/>
        </authorList>
    </citation>
    <scope>NUCLEOTIDE SEQUENCE [LARGE SCALE GENOMIC DNA]</scope>
    <source>
        <strain evidence="9 10">BIOML-A2</strain>
    </source>
</reference>
<comment type="caution">
    <text evidence="9">The sequence shown here is derived from an EMBL/GenBank/DDBJ whole genome shotgun (WGS) entry which is preliminary data.</text>
</comment>
<keyword evidence="5" id="KW-0479">Metal-binding</keyword>
<evidence type="ECO:0000256" key="1">
    <source>
        <dbReference type="ARBA" id="ARBA00001926"/>
    </source>
</evidence>
<dbReference type="RefSeq" id="WP_155165491.1">
    <property type="nucleotide sequence ID" value="NZ_DBGEHT010000026.1"/>
</dbReference>
<dbReference type="Proteomes" id="UP000462362">
    <property type="component" value="Unassembled WGS sequence"/>
</dbReference>
<evidence type="ECO:0000256" key="3">
    <source>
        <dbReference type="ARBA" id="ARBA00022448"/>
    </source>
</evidence>
<dbReference type="GO" id="GO:0046872">
    <property type="term" value="F:metal ion binding"/>
    <property type="evidence" value="ECO:0007669"/>
    <property type="project" value="UniProtKB-KW"/>
</dbReference>
<proteinExistence type="predicted"/>
<dbReference type="AlphaFoldDB" id="A0A6I3SBT7"/>
<sequence>MIRSVLTLILTFGCILSLPSYAAGNFGADRHVARGVQCQQCHGANNEVKDPDKTQCIVCHDPNAVAAKTANVKPQNPHVSPHYGKDLDCVLCHVQHDQTENYCEQCHNFGFKVP</sequence>
<protein>
    <submittedName>
        <fullName evidence="9">Cytochrome c3</fullName>
    </submittedName>
</protein>
<comment type="subcellular location">
    <subcellularLocation>
        <location evidence="2">Cell envelope</location>
    </subcellularLocation>
</comment>
<evidence type="ECO:0000256" key="2">
    <source>
        <dbReference type="ARBA" id="ARBA00004196"/>
    </source>
</evidence>
<keyword evidence="4" id="KW-0349">Heme</keyword>
<evidence type="ECO:0000259" key="8">
    <source>
        <dbReference type="Pfam" id="PF14537"/>
    </source>
</evidence>
<dbReference type="Gene3D" id="1.10.1130.10">
    <property type="entry name" value="Flavocytochrome C3, Chain A"/>
    <property type="match status" value="1"/>
</dbReference>
<dbReference type="InterPro" id="IPR036280">
    <property type="entry name" value="Multihaem_cyt_sf"/>
</dbReference>
<evidence type="ECO:0000256" key="5">
    <source>
        <dbReference type="ARBA" id="ARBA00022723"/>
    </source>
</evidence>
<dbReference type="GO" id="GO:0030313">
    <property type="term" value="C:cell envelope"/>
    <property type="evidence" value="ECO:0007669"/>
    <property type="project" value="UniProtKB-SubCell"/>
</dbReference>
<evidence type="ECO:0000256" key="4">
    <source>
        <dbReference type="ARBA" id="ARBA00022617"/>
    </source>
</evidence>
<accession>A0A6I3SBT7</accession>
<feature type="domain" description="Tetrahaem cytochrome" evidence="8">
    <location>
        <begin position="31"/>
        <end position="108"/>
    </location>
</feature>
<gene>
    <name evidence="9" type="ORF">GMD42_13380</name>
</gene>
<organism evidence="9 10">
    <name type="scientific">Parasutterella excrementihominis</name>
    <dbReference type="NCBI Taxonomy" id="487175"/>
    <lineage>
        <taxon>Bacteria</taxon>
        <taxon>Pseudomonadati</taxon>
        <taxon>Pseudomonadota</taxon>
        <taxon>Betaproteobacteria</taxon>
        <taxon>Burkholderiales</taxon>
        <taxon>Sutterellaceae</taxon>
        <taxon>Parasutterella</taxon>
    </lineage>
</organism>